<dbReference type="FunFam" id="2.30.180.10:FF:000002">
    <property type="entry name" value="periostin isoform X1"/>
    <property type="match status" value="1"/>
</dbReference>
<accession>A0A673CCA1</accession>
<dbReference type="Proteomes" id="UP000472271">
    <property type="component" value="Chromosome 13"/>
</dbReference>
<name>A0A673CCA1_9TELE</name>
<dbReference type="AlphaFoldDB" id="A0A673CCA1"/>
<dbReference type="PROSITE" id="PS51041">
    <property type="entry name" value="EMI"/>
    <property type="match status" value="1"/>
</dbReference>
<dbReference type="PANTHER" id="PTHR10900:SF12">
    <property type="entry name" value="PERIOSTIN"/>
    <property type="match status" value="1"/>
</dbReference>
<feature type="signal peptide" evidence="3">
    <location>
        <begin position="1"/>
        <end position="23"/>
    </location>
</feature>
<sequence>RMKLLFVAAFALFVLSSFDKADSSAYDKILTHSRIRARKEGPNVCALQQVMGTKKKYFSNCRNWYQGAVCGKKATVLYECCPGYMKLDGMRGCPAVAPIDNVYGTLGLVKATSTQSYSDISKLRPEIEGSGSYTFFAPSNEAWDLLDEQMRSALVSNVNIELYNALHYHMANKRFLTKDLKNGMTVTSMYNDLGLLINHYSNGIVTVNCARIIHGNQVATNGVVHVIDRVISAVGNTIQDIIEIEDDLTTLADVAQQSGILESLGQAGHYTLFAPTNEAFEKLGSDVLERLQNDKEALQALLKFHVLNSVQCSEAIMAGSMVLKKDIVTTNGVIHLIDQVLMPDSAKQVMELVGSSQSTFGDMVSELGLAGEMRADAEYTLLAPLNTAFTDEVMSMDQRMLKIILESHILKEKVTLGQLYNGQQLETLGGKFLRVFIYRTAVCLENACLIRGSKEGSNGALHLMKTFLKPPITQTTSFCIFPSSPHAADLTDLLKQEGDFTLFAPTDMAFAGLSDSDLNLLKSDINALRTILLYHINGGVFIGGGLETGVTNLLKSLQGSNLRVMFANNSMLVNSVQVPESDLMATNGVVHFVNHVLYPADMPVGSQELLMLLKRLITYIQIKVLYEKVIYCYKDFVQMKPQNINNATSHKVPDKNLHEKHHRVLSKRVEITREHRFFSPLMEKFCSDVVICLYFHTEMY</sequence>
<dbReference type="GO" id="GO:0031012">
    <property type="term" value="C:extracellular matrix"/>
    <property type="evidence" value="ECO:0007669"/>
    <property type="project" value="TreeGrafter"/>
</dbReference>
<reference evidence="6" key="2">
    <citation type="submission" date="2025-08" db="UniProtKB">
        <authorList>
            <consortium name="Ensembl"/>
        </authorList>
    </citation>
    <scope>IDENTIFICATION</scope>
</reference>
<dbReference type="Pfam" id="PF02469">
    <property type="entry name" value="Fasciclin"/>
    <property type="match status" value="4"/>
</dbReference>
<gene>
    <name evidence="6" type="primary">postnb</name>
</gene>
<feature type="domain" description="EMI" evidence="5">
    <location>
        <begin position="41"/>
        <end position="95"/>
    </location>
</feature>
<dbReference type="GO" id="GO:0050839">
    <property type="term" value="F:cell adhesion molecule binding"/>
    <property type="evidence" value="ECO:0007669"/>
    <property type="project" value="TreeGrafter"/>
</dbReference>
<dbReference type="GO" id="GO:0005615">
    <property type="term" value="C:extracellular space"/>
    <property type="evidence" value="ECO:0007669"/>
    <property type="project" value="TreeGrafter"/>
</dbReference>
<keyword evidence="7" id="KW-1185">Reference proteome</keyword>
<evidence type="ECO:0000313" key="6">
    <source>
        <dbReference type="Ensembl" id="ENSSORP00005049748.1"/>
    </source>
</evidence>
<dbReference type="SMART" id="SM00554">
    <property type="entry name" value="FAS1"/>
    <property type="match status" value="4"/>
</dbReference>
<feature type="domain" description="FAS1" evidence="4">
    <location>
        <begin position="101"/>
        <end position="231"/>
    </location>
</feature>
<protein>
    <submittedName>
        <fullName evidence="6">Periostin, osteoblast specific factor b</fullName>
    </submittedName>
</protein>
<dbReference type="FunFam" id="2.30.180.10:FF:000032">
    <property type="entry name" value="Fasciclin domain-containing protein, putative"/>
    <property type="match status" value="1"/>
</dbReference>
<proteinExistence type="predicted"/>
<dbReference type="GO" id="GO:0007155">
    <property type="term" value="P:cell adhesion"/>
    <property type="evidence" value="ECO:0007669"/>
    <property type="project" value="TreeGrafter"/>
</dbReference>
<dbReference type="FunFam" id="2.30.180.10:FF:000001">
    <property type="entry name" value="periostin isoform X1"/>
    <property type="match status" value="1"/>
</dbReference>
<feature type="chain" id="PRO_5025691263" evidence="3">
    <location>
        <begin position="24"/>
        <end position="700"/>
    </location>
</feature>
<keyword evidence="2" id="KW-1015">Disulfide bond</keyword>
<dbReference type="GO" id="GO:0030198">
    <property type="term" value="P:extracellular matrix organization"/>
    <property type="evidence" value="ECO:0007669"/>
    <property type="project" value="TreeGrafter"/>
</dbReference>
<dbReference type="InterPro" id="IPR011489">
    <property type="entry name" value="EMI_domain"/>
</dbReference>
<dbReference type="SUPFAM" id="SSF82153">
    <property type="entry name" value="FAS1 domain"/>
    <property type="match status" value="4"/>
</dbReference>
<dbReference type="InterPro" id="IPR036378">
    <property type="entry name" value="FAS1_dom_sf"/>
</dbReference>
<reference evidence="6" key="3">
    <citation type="submission" date="2025-09" db="UniProtKB">
        <authorList>
            <consortium name="Ensembl"/>
        </authorList>
    </citation>
    <scope>IDENTIFICATION</scope>
</reference>
<evidence type="ECO:0000256" key="3">
    <source>
        <dbReference type="SAM" id="SignalP"/>
    </source>
</evidence>
<dbReference type="PANTHER" id="PTHR10900">
    <property type="entry name" value="PERIOSTIN-RELATED"/>
    <property type="match status" value="1"/>
</dbReference>
<dbReference type="Ensembl" id="ENSSORT00005050951.1">
    <property type="protein sequence ID" value="ENSSORP00005049748.1"/>
    <property type="gene ID" value="ENSSORG00005022566.1"/>
</dbReference>
<evidence type="ECO:0000259" key="5">
    <source>
        <dbReference type="PROSITE" id="PS51041"/>
    </source>
</evidence>
<dbReference type="InterPro" id="IPR000782">
    <property type="entry name" value="FAS1_domain"/>
</dbReference>
<feature type="domain" description="FAS1" evidence="4">
    <location>
        <begin position="344"/>
        <end position="468"/>
    </location>
</feature>
<dbReference type="PROSITE" id="PS50213">
    <property type="entry name" value="FAS1"/>
    <property type="match status" value="4"/>
</dbReference>
<feature type="domain" description="FAS1" evidence="4">
    <location>
        <begin position="465"/>
        <end position="597"/>
    </location>
</feature>
<organism evidence="6 7">
    <name type="scientific">Sphaeramia orbicularis</name>
    <name type="common">orbiculate cardinalfish</name>
    <dbReference type="NCBI Taxonomy" id="375764"/>
    <lineage>
        <taxon>Eukaryota</taxon>
        <taxon>Metazoa</taxon>
        <taxon>Chordata</taxon>
        <taxon>Craniata</taxon>
        <taxon>Vertebrata</taxon>
        <taxon>Euteleostomi</taxon>
        <taxon>Actinopterygii</taxon>
        <taxon>Neopterygii</taxon>
        <taxon>Teleostei</taxon>
        <taxon>Neoteleostei</taxon>
        <taxon>Acanthomorphata</taxon>
        <taxon>Gobiaria</taxon>
        <taxon>Kurtiformes</taxon>
        <taxon>Apogonoidei</taxon>
        <taxon>Apogonidae</taxon>
        <taxon>Apogoninae</taxon>
        <taxon>Sphaeramia</taxon>
    </lineage>
</organism>
<evidence type="ECO:0000313" key="7">
    <source>
        <dbReference type="Proteomes" id="UP000472271"/>
    </source>
</evidence>
<dbReference type="Gene3D" id="2.30.180.10">
    <property type="entry name" value="FAS1 domain"/>
    <property type="match status" value="5"/>
</dbReference>
<evidence type="ECO:0000256" key="1">
    <source>
        <dbReference type="ARBA" id="ARBA00022729"/>
    </source>
</evidence>
<evidence type="ECO:0000256" key="2">
    <source>
        <dbReference type="ARBA" id="ARBA00023157"/>
    </source>
</evidence>
<evidence type="ECO:0000259" key="4">
    <source>
        <dbReference type="PROSITE" id="PS50213"/>
    </source>
</evidence>
<feature type="domain" description="FAS1" evidence="4">
    <location>
        <begin position="235"/>
        <end position="341"/>
    </location>
</feature>
<keyword evidence="1 3" id="KW-0732">Signal</keyword>
<dbReference type="InterPro" id="IPR050904">
    <property type="entry name" value="Adhesion/Biosynth-related"/>
</dbReference>
<reference evidence="6" key="1">
    <citation type="submission" date="2019-06" db="EMBL/GenBank/DDBJ databases">
        <authorList>
            <consortium name="Wellcome Sanger Institute Data Sharing"/>
        </authorList>
    </citation>
    <scope>NUCLEOTIDE SEQUENCE [LARGE SCALE GENOMIC DNA]</scope>
</reference>